<keyword evidence="1" id="KW-0732">Signal</keyword>
<gene>
    <name evidence="2" type="ORF">BHAOGJBA_0612</name>
</gene>
<accession>A0AAV4ZFG3</accession>
<sequence length="156" mass="16438">MKSFSASLALALAIAPAAAQNANPAPYLPDDGPGSVFPRTGDRWYYEVRQPAGRHAQRYTRVDAVPARGSGSWTVTVTCGLVSTRNGKETDVITGTGTVGRGRMPMIGLNFIFRDGSPRTGGMINQAPSDGDRLDLLSTFSDSRCASGRGDLSTGD</sequence>
<keyword evidence="3" id="KW-1185">Reference proteome</keyword>
<comment type="caution">
    <text evidence="2">The sequence shown here is derived from an EMBL/GenBank/DDBJ whole genome shotgun (WGS) entry which is preliminary data.</text>
</comment>
<reference evidence="2" key="1">
    <citation type="journal article" date="2016" name="Front. Microbiol.">
        <title>Genome Sequence of the Piezophilic, Mesophilic Sulfate-Reducing Bacterium Desulfovibrio indicus J2T.</title>
        <authorList>
            <person name="Cao J."/>
            <person name="Maignien L."/>
            <person name="Shao Z."/>
            <person name="Alain K."/>
            <person name="Jebbar M."/>
        </authorList>
    </citation>
    <scope>NUCLEOTIDE SEQUENCE</scope>
    <source>
        <strain evidence="2">DSM 16372</strain>
    </source>
</reference>
<evidence type="ECO:0000313" key="2">
    <source>
        <dbReference type="EMBL" id="GJD87112.1"/>
    </source>
</evidence>
<evidence type="ECO:0000256" key="1">
    <source>
        <dbReference type="SAM" id="SignalP"/>
    </source>
</evidence>
<name>A0AAV4ZFG3_9HYPH</name>
<dbReference type="Proteomes" id="UP001055247">
    <property type="component" value="Unassembled WGS sequence"/>
</dbReference>
<evidence type="ECO:0000313" key="3">
    <source>
        <dbReference type="Proteomes" id="UP001055247"/>
    </source>
</evidence>
<protein>
    <submittedName>
        <fullName evidence="2">Uncharacterized protein</fullName>
    </submittedName>
</protein>
<dbReference type="EMBL" id="BPQO01000002">
    <property type="protein sequence ID" value="GJD87112.1"/>
    <property type="molecule type" value="Genomic_DNA"/>
</dbReference>
<reference evidence="2" key="2">
    <citation type="submission" date="2021-08" db="EMBL/GenBank/DDBJ databases">
        <authorList>
            <person name="Tani A."/>
            <person name="Ola A."/>
            <person name="Ogura Y."/>
            <person name="Katsura K."/>
            <person name="Hayashi T."/>
        </authorList>
    </citation>
    <scope>NUCLEOTIDE SEQUENCE</scope>
    <source>
        <strain evidence="2">DSM 16372</strain>
    </source>
</reference>
<proteinExistence type="predicted"/>
<feature type="chain" id="PRO_5043472880" evidence="1">
    <location>
        <begin position="22"/>
        <end position="156"/>
    </location>
</feature>
<dbReference type="RefSeq" id="WP_238229400.1">
    <property type="nucleotide sequence ID" value="NZ_BPQO01000002.1"/>
</dbReference>
<feature type="signal peptide" evidence="1">
    <location>
        <begin position="1"/>
        <end position="21"/>
    </location>
</feature>
<dbReference type="AlphaFoldDB" id="A0AAV4ZFG3"/>
<organism evidence="2 3">
    <name type="scientific">Methylobacterium hispanicum</name>
    <dbReference type="NCBI Taxonomy" id="270350"/>
    <lineage>
        <taxon>Bacteria</taxon>
        <taxon>Pseudomonadati</taxon>
        <taxon>Pseudomonadota</taxon>
        <taxon>Alphaproteobacteria</taxon>
        <taxon>Hyphomicrobiales</taxon>
        <taxon>Methylobacteriaceae</taxon>
        <taxon>Methylobacterium</taxon>
    </lineage>
</organism>